<protein>
    <submittedName>
        <fullName evidence="2">Uncharacterized protein</fullName>
    </submittedName>
</protein>
<gene>
    <name evidence="2" type="ORF">PF005_g19767</name>
</gene>
<dbReference type="OrthoDB" id="126830at2759"/>
<name>A0A6A3WTH8_9STRA</name>
<feature type="region of interest" description="Disordered" evidence="1">
    <location>
        <begin position="1"/>
        <end position="94"/>
    </location>
</feature>
<dbReference type="AlphaFoldDB" id="A0A6A3WTH8"/>
<evidence type="ECO:0000256" key="1">
    <source>
        <dbReference type="SAM" id="MobiDB-lite"/>
    </source>
</evidence>
<sequence>MDQTMAHTPGPGPPPRDSTRDGATDLATRTSVTQKEGAAGALPHEGRLGDQPAQENRGTMGGDLTEPAVQTTATARQIQPQPTRMSTTQERAGTWSDRVRAHTPTVENITEDIVRKSHMLEGVWNPMHVKQLMATLMVDWASPNEVGQTAEEADMCREALVTAKASCDESVRAWTARESTIMLKYLRGELELPHPPNFLKEILVGEYRAMIEDMHEAYFNASLTAAVPATVMMTKNVAHAAIFKELFLANTDKRTGHAMMRAFQRDVKRISYDGIQTIQVVFYSKRAADRWAMKALRLQKAVIILQDTERKMGEESTGVFTPVQLELQYAVRVYGGRRMSLTALARAFAQFAGAKVLDVEYARTVKTEIYDNRYQTIRFAQRGCPEALQGVTKIRLGEDFITIHHFQQYLRRPCARCFNPSHGTAKCMIPSQWIKQARTKATRVIAGQLAPDCQVAQMDFNVSSLEELVGMLQQHQQEVRTSAFLAPMTDSQDSHEPATESTVRAMEVMQHPHARNQPDEEGF</sequence>
<dbReference type="Proteomes" id="UP000433483">
    <property type="component" value="Unassembled WGS sequence"/>
</dbReference>
<dbReference type="EMBL" id="QXGB01001541">
    <property type="protein sequence ID" value="KAE9189125.1"/>
    <property type="molecule type" value="Genomic_DNA"/>
</dbReference>
<comment type="caution">
    <text evidence="2">The sequence shown here is derived from an EMBL/GenBank/DDBJ whole genome shotgun (WGS) entry which is preliminary data.</text>
</comment>
<reference evidence="2 3" key="1">
    <citation type="submission" date="2018-08" db="EMBL/GenBank/DDBJ databases">
        <title>Genomic investigation of the strawberry pathogen Phytophthora fragariae indicates pathogenicity is determined by transcriptional variation in three key races.</title>
        <authorList>
            <person name="Adams T.M."/>
            <person name="Armitage A.D."/>
            <person name="Sobczyk M.K."/>
            <person name="Bates H.J."/>
            <person name="Dunwell J.M."/>
            <person name="Nellist C.F."/>
            <person name="Harrison R.J."/>
        </authorList>
    </citation>
    <scope>NUCLEOTIDE SEQUENCE [LARGE SCALE GENOMIC DNA]</scope>
    <source>
        <strain evidence="2 3">NOV-27</strain>
    </source>
</reference>
<evidence type="ECO:0000313" key="2">
    <source>
        <dbReference type="EMBL" id="KAE9189125.1"/>
    </source>
</evidence>
<organism evidence="2 3">
    <name type="scientific">Phytophthora fragariae</name>
    <dbReference type="NCBI Taxonomy" id="53985"/>
    <lineage>
        <taxon>Eukaryota</taxon>
        <taxon>Sar</taxon>
        <taxon>Stramenopiles</taxon>
        <taxon>Oomycota</taxon>
        <taxon>Peronosporomycetes</taxon>
        <taxon>Peronosporales</taxon>
        <taxon>Peronosporaceae</taxon>
        <taxon>Phytophthora</taxon>
    </lineage>
</organism>
<feature type="compositionally biased region" description="Polar residues" evidence="1">
    <location>
        <begin position="68"/>
        <end position="91"/>
    </location>
</feature>
<keyword evidence="3" id="KW-1185">Reference proteome</keyword>
<feature type="non-terminal residue" evidence="2">
    <location>
        <position position="523"/>
    </location>
</feature>
<accession>A0A6A3WTH8</accession>
<proteinExistence type="predicted"/>
<evidence type="ECO:0000313" key="3">
    <source>
        <dbReference type="Proteomes" id="UP000433483"/>
    </source>
</evidence>